<dbReference type="GO" id="GO:0003677">
    <property type="term" value="F:DNA binding"/>
    <property type="evidence" value="ECO:0007669"/>
    <property type="project" value="UniProtKB-KW"/>
</dbReference>
<protein>
    <submittedName>
        <fullName evidence="7">LysR family transcriptional regulator</fullName>
    </submittedName>
</protein>
<dbReference type="CDD" id="cd08414">
    <property type="entry name" value="PBP2_LTTR_aromatics_like"/>
    <property type="match status" value="1"/>
</dbReference>
<dbReference type="GO" id="GO:0032993">
    <property type="term" value="C:protein-DNA complex"/>
    <property type="evidence" value="ECO:0007669"/>
    <property type="project" value="TreeGrafter"/>
</dbReference>
<evidence type="ECO:0000256" key="1">
    <source>
        <dbReference type="ARBA" id="ARBA00009437"/>
    </source>
</evidence>
<dbReference type="Pfam" id="PF00126">
    <property type="entry name" value="HTH_1"/>
    <property type="match status" value="1"/>
</dbReference>
<dbReference type="EMBL" id="CP029159">
    <property type="protein sequence ID" value="QKM70902.1"/>
    <property type="molecule type" value="Genomic_DNA"/>
</dbReference>
<dbReference type="InterPro" id="IPR036388">
    <property type="entry name" value="WH-like_DNA-bd_sf"/>
</dbReference>
<evidence type="ECO:0000313" key="7">
    <source>
        <dbReference type="EMBL" id="QKM70902.1"/>
    </source>
</evidence>
<dbReference type="PANTHER" id="PTHR30346:SF30">
    <property type="entry name" value="SMALL NEUTRAL PROTEASE REGULATORY PROTEIN"/>
    <property type="match status" value="1"/>
</dbReference>
<sequence>MELRTLRYFAAVAGTCHFGRAAEKLHMAQPPLSQAIRRLEAELGVELFTRTTRQVALTGAGEVFRTDVERILGAVDEAVTRVGRFASGVEGVLRLGLTGSASYRQLPALARLLKRTMPHVVTEVHTDMLTAAQETALLERRLDLGVLRPPLRREGIAHRALADEPLLVAVPGEHWLAGSGRIRVGQLRHEDFIVYGAGLGSVVGDAVVRACRDAGFVPHRAYEVTETSAALALVAAGLGVAVLPDSVRSAPLEGVRYEEIEDAPSVPLALAWRADDTSPLLRNVLGALERNGVFPQSADPAAGPGAVPPSLAPSVAPTGPSGRTPPHPEGDL</sequence>
<evidence type="ECO:0000313" key="8">
    <source>
        <dbReference type="Proteomes" id="UP000005940"/>
    </source>
</evidence>
<dbReference type="PROSITE" id="PS50931">
    <property type="entry name" value="HTH_LYSR"/>
    <property type="match status" value="1"/>
</dbReference>
<dbReference type="InterPro" id="IPR036390">
    <property type="entry name" value="WH_DNA-bd_sf"/>
</dbReference>
<dbReference type="FunFam" id="1.10.10.10:FF:000001">
    <property type="entry name" value="LysR family transcriptional regulator"/>
    <property type="match status" value="1"/>
</dbReference>
<feature type="domain" description="HTH lysR-type" evidence="6">
    <location>
        <begin position="1"/>
        <end position="58"/>
    </location>
</feature>
<dbReference type="SUPFAM" id="SSF53850">
    <property type="entry name" value="Periplasmic binding protein-like II"/>
    <property type="match status" value="1"/>
</dbReference>
<dbReference type="InterPro" id="IPR000847">
    <property type="entry name" value="LysR_HTH_N"/>
</dbReference>
<evidence type="ECO:0000256" key="5">
    <source>
        <dbReference type="SAM" id="MobiDB-lite"/>
    </source>
</evidence>
<evidence type="ECO:0000256" key="4">
    <source>
        <dbReference type="ARBA" id="ARBA00023163"/>
    </source>
</evidence>
<evidence type="ECO:0000256" key="2">
    <source>
        <dbReference type="ARBA" id="ARBA00023015"/>
    </source>
</evidence>
<dbReference type="SUPFAM" id="SSF46785">
    <property type="entry name" value="Winged helix' DNA-binding domain"/>
    <property type="match status" value="1"/>
</dbReference>
<dbReference type="Proteomes" id="UP000005940">
    <property type="component" value="Chromosome"/>
</dbReference>
<dbReference type="Gene3D" id="3.40.190.10">
    <property type="entry name" value="Periplasmic binding protein-like II"/>
    <property type="match status" value="2"/>
</dbReference>
<keyword evidence="4" id="KW-0804">Transcription</keyword>
<evidence type="ECO:0000259" key="6">
    <source>
        <dbReference type="PROSITE" id="PS50931"/>
    </source>
</evidence>
<reference evidence="7 8" key="1">
    <citation type="journal article" date="2012" name="J. Bacteriol.">
        <title>Draft genome of Streptomyces tsukubaensis NRRL 18488, the producer of the clinically important immunosuppressant tacrolimus (FK506).</title>
        <authorList>
            <person name="Barreiro C."/>
            <person name="Prieto C."/>
            <person name="Sola-Landa A."/>
            <person name="Solera E."/>
            <person name="Martinez-Castro M."/>
            <person name="Perez-Redondo R."/>
            <person name="Garcia-Estrada C."/>
            <person name="Aparicio J.F."/>
            <person name="Fernandez-Martinez L.T."/>
            <person name="Santos-Aberturas J."/>
            <person name="Salehi-Najafabadi Z."/>
            <person name="Rodriguez-Garcia A."/>
            <person name="Tauch A."/>
            <person name="Martin J.F."/>
        </authorList>
    </citation>
    <scope>NUCLEOTIDE SEQUENCE [LARGE SCALE GENOMIC DNA]</scope>
    <source>
        <strain evidence="8">DSM 42081 / NBRC 108919 / NRRL 18488 / 9993</strain>
    </source>
</reference>
<keyword evidence="3" id="KW-0238">DNA-binding</keyword>
<evidence type="ECO:0000256" key="3">
    <source>
        <dbReference type="ARBA" id="ARBA00023125"/>
    </source>
</evidence>
<gene>
    <name evidence="7" type="ORF">STSU_030965</name>
</gene>
<dbReference type="GO" id="GO:0003700">
    <property type="term" value="F:DNA-binding transcription factor activity"/>
    <property type="evidence" value="ECO:0007669"/>
    <property type="project" value="InterPro"/>
</dbReference>
<dbReference type="Pfam" id="PF03466">
    <property type="entry name" value="LysR_substrate"/>
    <property type="match status" value="1"/>
</dbReference>
<name>A0A7G3UQD1_STRT9</name>
<dbReference type="PANTHER" id="PTHR30346">
    <property type="entry name" value="TRANSCRIPTIONAL DUAL REGULATOR HCAR-RELATED"/>
    <property type="match status" value="1"/>
</dbReference>
<organism evidence="7 8">
    <name type="scientific">Streptomyces tsukubensis (strain DSM 42081 / NBRC 108919 / NRRL 18488 / 9993)</name>
    <dbReference type="NCBI Taxonomy" id="1114943"/>
    <lineage>
        <taxon>Bacteria</taxon>
        <taxon>Bacillati</taxon>
        <taxon>Actinomycetota</taxon>
        <taxon>Actinomycetes</taxon>
        <taxon>Kitasatosporales</taxon>
        <taxon>Streptomycetaceae</taxon>
        <taxon>Streptomyces</taxon>
    </lineage>
</organism>
<dbReference type="Gene3D" id="1.10.10.10">
    <property type="entry name" value="Winged helix-like DNA-binding domain superfamily/Winged helix DNA-binding domain"/>
    <property type="match status" value="1"/>
</dbReference>
<dbReference type="InterPro" id="IPR005119">
    <property type="entry name" value="LysR_subst-bd"/>
</dbReference>
<dbReference type="PRINTS" id="PR00039">
    <property type="entry name" value="HTHLYSR"/>
</dbReference>
<keyword evidence="8" id="KW-1185">Reference proteome</keyword>
<dbReference type="AlphaFoldDB" id="A0A7G3UQD1"/>
<keyword evidence="2" id="KW-0805">Transcription regulation</keyword>
<feature type="region of interest" description="Disordered" evidence="5">
    <location>
        <begin position="294"/>
        <end position="332"/>
    </location>
</feature>
<dbReference type="RefSeq" id="WP_078902444.1">
    <property type="nucleotide sequence ID" value="NZ_CP029159.1"/>
</dbReference>
<comment type="similarity">
    <text evidence="1">Belongs to the LysR transcriptional regulatory family.</text>
</comment>
<accession>A0A7G3UQD1</accession>
<proteinExistence type="inferred from homology"/>